<accession>A0A286UI74</accession>
<reference evidence="3 4" key="1">
    <citation type="journal article" date="2017" name="Mol. Ecol.">
        <title>Comparative and population genomic landscape of Phellinus noxius: A hypervariable fungus causing root rot in trees.</title>
        <authorList>
            <person name="Chung C.L."/>
            <person name="Lee T.J."/>
            <person name="Akiba M."/>
            <person name="Lee H.H."/>
            <person name="Kuo T.H."/>
            <person name="Liu D."/>
            <person name="Ke H.M."/>
            <person name="Yokoi T."/>
            <person name="Roa M.B."/>
            <person name="Lu M.J."/>
            <person name="Chang Y.Y."/>
            <person name="Ann P.J."/>
            <person name="Tsai J.N."/>
            <person name="Chen C.Y."/>
            <person name="Tzean S.S."/>
            <person name="Ota Y."/>
            <person name="Hattori T."/>
            <person name="Sahashi N."/>
            <person name="Liou R.F."/>
            <person name="Kikuchi T."/>
            <person name="Tsai I.J."/>
        </authorList>
    </citation>
    <scope>NUCLEOTIDE SEQUENCE [LARGE SCALE GENOMIC DNA]</scope>
    <source>
        <strain evidence="3 4">FFPRI411160</strain>
    </source>
</reference>
<protein>
    <recommendedName>
        <fullName evidence="2">DUF6534 domain-containing protein</fullName>
    </recommendedName>
</protein>
<feature type="transmembrane region" description="Helical" evidence="1">
    <location>
        <begin position="161"/>
        <end position="186"/>
    </location>
</feature>
<feature type="transmembrane region" description="Helical" evidence="1">
    <location>
        <begin position="20"/>
        <end position="42"/>
    </location>
</feature>
<evidence type="ECO:0000256" key="1">
    <source>
        <dbReference type="SAM" id="Phobius"/>
    </source>
</evidence>
<evidence type="ECO:0000313" key="4">
    <source>
        <dbReference type="Proteomes" id="UP000217199"/>
    </source>
</evidence>
<feature type="transmembrane region" description="Helical" evidence="1">
    <location>
        <begin position="54"/>
        <end position="72"/>
    </location>
</feature>
<dbReference type="OrthoDB" id="2536347at2759"/>
<dbReference type="AlphaFoldDB" id="A0A286UI74"/>
<dbReference type="Proteomes" id="UP000217199">
    <property type="component" value="Unassembled WGS sequence"/>
</dbReference>
<feature type="transmembrane region" description="Helical" evidence="1">
    <location>
        <begin position="92"/>
        <end position="113"/>
    </location>
</feature>
<dbReference type="InParanoid" id="A0A286UI74"/>
<proteinExistence type="predicted"/>
<keyword evidence="4" id="KW-1185">Reference proteome</keyword>
<keyword evidence="1" id="KW-1133">Transmembrane helix</keyword>
<comment type="caution">
    <text evidence="3">The sequence shown here is derived from an EMBL/GenBank/DDBJ whole genome shotgun (WGS) entry which is preliminary data.</text>
</comment>
<evidence type="ECO:0000259" key="2">
    <source>
        <dbReference type="Pfam" id="PF20152"/>
    </source>
</evidence>
<organism evidence="3 4">
    <name type="scientific">Pyrrhoderma noxium</name>
    <dbReference type="NCBI Taxonomy" id="2282107"/>
    <lineage>
        <taxon>Eukaryota</taxon>
        <taxon>Fungi</taxon>
        <taxon>Dikarya</taxon>
        <taxon>Basidiomycota</taxon>
        <taxon>Agaricomycotina</taxon>
        <taxon>Agaricomycetes</taxon>
        <taxon>Hymenochaetales</taxon>
        <taxon>Hymenochaetaceae</taxon>
        <taxon>Pyrrhoderma</taxon>
    </lineage>
</organism>
<dbReference type="InterPro" id="IPR045339">
    <property type="entry name" value="DUF6534"/>
</dbReference>
<dbReference type="PANTHER" id="PTHR40465">
    <property type="entry name" value="CHROMOSOME 1, WHOLE GENOME SHOTGUN SEQUENCE"/>
    <property type="match status" value="1"/>
</dbReference>
<gene>
    <name evidence="3" type="ORF">PNOK_0415200</name>
</gene>
<sequence>MAQNPQSDGSSPGISIAAPLLLGYLFNWGLYGIMSVQVYVYHLSFPRDAMHMKLLVYSLFILETIQTLIATNDAFNTFARNFGDASLLLSMQHIWLAAPVLTGIVSATVQIYYAFRIYILSQSKILGLVIALIALVQGSSAIAAGVQAYFIGNFIELTESFIVTCVWLIGSAVCDIIIAGCMIFFLMKRDTGMEGSHELISKLIRLIIETGTLTAATATVDVILFLLPGQSNYVCPALTLAKLYSNSLLVLFNSRVHLDCGRTSLGTSRRSVSQRTFMSRSSKWNFLPFQTRDDDIYPMTNSPGTSVHIQVETWTDSGFVPINSLNSSRKVQMTTNRVFVFIVGKI</sequence>
<name>A0A286UI74_9AGAM</name>
<keyword evidence="1" id="KW-0812">Transmembrane</keyword>
<keyword evidence="1" id="KW-0472">Membrane</keyword>
<dbReference type="Pfam" id="PF20152">
    <property type="entry name" value="DUF6534"/>
    <property type="match status" value="1"/>
</dbReference>
<dbReference type="EMBL" id="NBII01000004">
    <property type="protein sequence ID" value="PAV19219.1"/>
    <property type="molecule type" value="Genomic_DNA"/>
</dbReference>
<feature type="domain" description="DUF6534" evidence="2">
    <location>
        <begin position="171"/>
        <end position="256"/>
    </location>
</feature>
<feature type="transmembrane region" description="Helical" evidence="1">
    <location>
        <begin position="125"/>
        <end position="149"/>
    </location>
</feature>
<dbReference type="PANTHER" id="PTHR40465:SF1">
    <property type="entry name" value="DUF6534 DOMAIN-CONTAINING PROTEIN"/>
    <property type="match status" value="1"/>
</dbReference>
<evidence type="ECO:0000313" key="3">
    <source>
        <dbReference type="EMBL" id="PAV19219.1"/>
    </source>
</evidence>